<dbReference type="GO" id="GO:0010181">
    <property type="term" value="F:FMN binding"/>
    <property type="evidence" value="ECO:0007669"/>
    <property type="project" value="InterPro"/>
</dbReference>
<dbReference type="GO" id="GO:0016628">
    <property type="term" value="F:oxidoreductase activity, acting on the CH-CH group of donors, NAD or NADP as acceptor"/>
    <property type="evidence" value="ECO:0007669"/>
    <property type="project" value="UniProtKB-ARBA"/>
</dbReference>
<keyword evidence="3" id="KW-0560">Oxidoreductase</keyword>
<evidence type="ECO:0000256" key="3">
    <source>
        <dbReference type="ARBA" id="ARBA00023002"/>
    </source>
</evidence>
<dbReference type="PANTHER" id="PTHR22893:SF98">
    <property type="entry name" value="OXIDOREDUCTASE"/>
    <property type="match status" value="1"/>
</dbReference>
<dbReference type="Gene3D" id="3.20.20.70">
    <property type="entry name" value="Aldolase class I"/>
    <property type="match status" value="1"/>
</dbReference>
<dbReference type="RefSeq" id="WP_187733375.1">
    <property type="nucleotide sequence ID" value="NZ_BMFN01000001.1"/>
</dbReference>
<sequence>MSSSTKHLFTPFQMGALSLPNRFVMAPMTRSRAKNDGNVPTDSTVEYYRQRASAGLIITEGAQVSPQGVGYVFTPGIHSAAQVAGWKKVTDAVHAEGGRIFIQLWHVGRISHPFFHNGELPVAPSSVKPTDVKAYTDKGMEEIPAPRALELSEIAGVVNDFRQAAQNAKDAGFDGVEIHGANGYLLDQFIQDGTNQRTDEYGGSVENRARFVLEVVQATADVFGADRVGIRLSPTGNVGGISDSDRRGTFSYVTEQLNKFGLAYLHVIEALPGHAMAAKNGQEPVGPHLRKIFDGPFILNGGYTQETAEAALENNEADLIAFGIPFIANPDLVERYEQGTALNTPDPATFYGGDDNGYIDYPSLEEAEATEASPKQDIVNY</sequence>
<evidence type="ECO:0000256" key="2">
    <source>
        <dbReference type="ARBA" id="ARBA00005979"/>
    </source>
</evidence>
<evidence type="ECO:0000259" key="4">
    <source>
        <dbReference type="Pfam" id="PF00724"/>
    </source>
</evidence>
<dbReference type="AlphaFoldDB" id="A0A7H0GXY6"/>
<reference evidence="5 6" key="1">
    <citation type="submission" date="2020-08" db="EMBL/GenBank/DDBJ databases">
        <title>Genome sequence of Hymenobacter qilianensis JCM 19763T.</title>
        <authorList>
            <person name="Hyun D.-W."/>
            <person name="Bae J.-W."/>
        </authorList>
    </citation>
    <scope>NUCLEOTIDE SEQUENCE [LARGE SCALE GENOMIC DNA]</scope>
    <source>
        <strain evidence="5 6">JCM 19763</strain>
    </source>
</reference>
<feature type="domain" description="NADH:flavin oxidoreductase/NADH oxidase N-terminal" evidence="4">
    <location>
        <begin position="8"/>
        <end position="343"/>
    </location>
</feature>
<evidence type="ECO:0000313" key="6">
    <source>
        <dbReference type="Proteomes" id="UP000516093"/>
    </source>
</evidence>
<comment type="similarity">
    <text evidence="2">Belongs to the NADH:flavin oxidoreductase/NADH oxidase family.</text>
</comment>
<dbReference type="Pfam" id="PF00724">
    <property type="entry name" value="Oxidored_FMN"/>
    <property type="match status" value="1"/>
</dbReference>
<dbReference type="Proteomes" id="UP000516093">
    <property type="component" value="Chromosome"/>
</dbReference>
<dbReference type="CDD" id="cd02933">
    <property type="entry name" value="OYE_like_FMN"/>
    <property type="match status" value="1"/>
</dbReference>
<dbReference type="InterPro" id="IPR001155">
    <property type="entry name" value="OxRdtase_FMN_N"/>
</dbReference>
<protein>
    <submittedName>
        <fullName evidence="5">Alkene reductase</fullName>
    </submittedName>
</protein>
<dbReference type="PANTHER" id="PTHR22893">
    <property type="entry name" value="NADH OXIDOREDUCTASE-RELATED"/>
    <property type="match status" value="1"/>
</dbReference>
<evidence type="ECO:0000313" key="5">
    <source>
        <dbReference type="EMBL" id="QNP53152.1"/>
    </source>
</evidence>
<keyword evidence="6" id="KW-1185">Reference proteome</keyword>
<dbReference type="InterPro" id="IPR045247">
    <property type="entry name" value="Oye-like"/>
</dbReference>
<proteinExistence type="inferred from homology"/>
<dbReference type="GO" id="GO:0005829">
    <property type="term" value="C:cytosol"/>
    <property type="evidence" value="ECO:0007669"/>
    <property type="project" value="UniProtKB-ARBA"/>
</dbReference>
<gene>
    <name evidence="5" type="ORF">H9L05_05725</name>
</gene>
<name>A0A7H0GXY6_9BACT</name>
<accession>A0A7H0GXY6</accession>
<comment type="cofactor">
    <cofactor evidence="1">
        <name>FMN</name>
        <dbReference type="ChEBI" id="CHEBI:58210"/>
    </cofactor>
</comment>
<dbReference type="KEGG" id="hqi:H9L05_05725"/>
<dbReference type="FunFam" id="3.20.20.70:FF:000059">
    <property type="entry name" value="N-ethylmaleimide reductase, FMN-linked"/>
    <property type="match status" value="1"/>
</dbReference>
<dbReference type="SUPFAM" id="SSF51395">
    <property type="entry name" value="FMN-linked oxidoreductases"/>
    <property type="match status" value="1"/>
</dbReference>
<dbReference type="EMBL" id="CP060784">
    <property type="protein sequence ID" value="QNP53152.1"/>
    <property type="molecule type" value="Genomic_DNA"/>
</dbReference>
<dbReference type="NCBIfam" id="NF007899">
    <property type="entry name" value="PRK10605.1"/>
    <property type="match status" value="1"/>
</dbReference>
<dbReference type="InterPro" id="IPR013785">
    <property type="entry name" value="Aldolase_TIM"/>
</dbReference>
<organism evidence="5 6">
    <name type="scientific">Hymenobacter qilianensis</name>
    <dbReference type="NCBI Taxonomy" id="1385715"/>
    <lineage>
        <taxon>Bacteria</taxon>
        <taxon>Pseudomonadati</taxon>
        <taxon>Bacteroidota</taxon>
        <taxon>Cytophagia</taxon>
        <taxon>Cytophagales</taxon>
        <taxon>Hymenobacteraceae</taxon>
        <taxon>Hymenobacter</taxon>
    </lineage>
</organism>
<evidence type="ECO:0000256" key="1">
    <source>
        <dbReference type="ARBA" id="ARBA00001917"/>
    </source>
</evidence>